<comment type="caution">
    <text evidence="9">The sequence shown here is derived from an EMBL/GenBank/DDBJ whole genome shotgun (WGS) entry which is preliminary data.</text>
</comment>
<dbReference type="GO" id="GO:0005737">
    <property type="term" value="C:cytoplasm"/>
    <property type="evidence" value="ECO:0007669"/>
    <property type="project" value="TreeGrafter"/>
</dbReference>
<dbReference type="Gene3D" id="3.30.470.160">
    <property type="entry name" value="Inositol polyphosphate kinase"/>
    <property type="match status" value="1"/>
</dbReference>
<keyword evidence="2 8" id="KW-0808">Transferase</keyword>
<dbReference type="GO" id="GO:0032958">
    <property type="term" value="P:inositol phosphate biosynthetic process"/>
    <property type="evidence" value="ECO:0007669"/>
    <property type="project" value="InterPro"/>
</dbReference>
<organism evidence="9 10">
    <name type="scientific">Platanthera zijinensis</name>
    <dbReference type="NCBI Taxonomy" id="2320716"/>
    <lineage>
        <taxon>Eukaryota</taxon>
        <taxon>Viridiplantae</taxon>
        <taxon>Streptophyta</taxon>
        <taxon>Embryophyta</taxon>
        <taxon>Tracheophyta</taxon>
        <taxon>Spermatophyta</taxon>
        <taxon>Magnoliopsida</taxon>
        <taxon>Liliopsida</taxon>
        <taxon>Asparagales</taxon>
        <taxon>Orchidaceae</taxon>
        <taxon>Orchidoideae</taxon>
        <taxon>Orchideae</taxon>
        <taxon>Orchidinae</taxon>
        <taxon>Platanthera</taxon>
    </lineage>
</organism>
<dbReference type="InterPro" id="IPR038286">
    <property type="entry name" value="IPK_sf"/>
</dbReference>
<evidence type="ECO:0000256" key="6">
    <source>
        <dbReference type="ARBA" id="ARBA00036164"/>
    </source>
</evidence>
<evidence type="ECO:0000256" key="3">
    <source>
        <dbReference type="ARBA" id="ARBA00022741"/>
    </source>
</evidence>
<dbReference type="EMBL" id="JBBWWQ010000012">
    <property type="protein sequence ID" value="KAK8934663.1"/>
    <property type="molecule type" value="Genomic_DNA"/>
</dbReference>
<dbReference type="AlphaFoldDB" id="A0AAP0BB82"/>
<dbReference type="InterPro" id="IPR005522">
    <property type="entry name" value="IPK"/>
</dbReference>
<dbReference type="SUPFAM" id="SSF56104">
    <property type="entry name" value="SAICAR synthase-like"/>
    <property type="match status" value="1"/>
</dbReference>
<proteinExistence type="inferred from homology"/>
<dbReference type="GO" id="GO:0005524">
    <property type="term" value="F:ATP binding"/>
    <property type="evidence" value="ECO:0007669"/>
    <property type="project" value="UniProtKB-KW"/>
</dbReference>
<keyword evidence="10" id="KW-1185">Reference proteome</keyword>
<evidence type="ECO:0000256" key="1">
    <source>
        <dbReference type="ARBA" id="ARBA00007374"/>
    </source>
</evidence>
<dbReference type="PANTHER" id="PTHR12400:SF51">
    <property type="entry name" value="INOSITOL POLYPHOSPHATE MULTIKINASE"/>
    <property type="match status" value="1"/>
</dbReference>
<evidence type="ECO:0000313" key="10">
    <source>
        <dbReference type="Proteomes" id="UP001418222"/>
    </source>
</evidence>
<comment type="similarity">
    <text evidence="1 8">Belongs to the inositol phosphokinase (IPK) family.</text>
</comment>
<protein>
    <recommendedName>
        <fullName evidence="8">Inositol polyphosphate multikinase</fullName>
        <ecNumber evidence="8">2.7.1.140</ecNumber>
        <ecNumber evidence="8">2.7.1.151</ecNumber>
    </recommendedName>
</protein>
<reference evidence="9 10" key="1">
    <citation type="journal article" date="2022" name="Nat. Plants">
        <title>Genomes of leafy and leafless Platanthera orchids illuminate the evolution of mycoheterotrophy.</title>
        <authorList>
            <person name="Li M.H."/>
            <person name="Liu K.W."/>
            <person name="Li Z."/>
            <person name="Lu H.C."/>
            <person name="Ye Q.L."/>
            <person name="Zhang D."/>
            <person name="Wang J.Y."/>
            <person name="Li Y.F."/>
            <person name="Zhong Z.M."/>
            <person name="Liu X."/>
            <person name="Yu X."/>
            <person name="Liu D.K."/>
            <person name="Tu X.D."/>
            <person name="Liu B."/>
            <person name="Hao Y."/>
            <person name="Liao X.Y."/>
            <person name="Jiang Y.T."/>
            <person name="Sun W.H."/>
            <person name="Chen J."/>
            <person name="Chen Y.Q."/>
            <person name="Ai Y."/>
            <person name="Zhai J.W."/>
            <person name="Wu S.S."/>
            <person name="Zhou Z."/>
            <person name="Hsiao Y.Y."/>
            <person name="Wu W.L."/>
            <person name="Chen Y.Y."/>
            <person name="Lin Y.F."/>
            <person name="Hsu J.L."/>
            <person name="Li C.Y."/>
            <person name="Wang Z.W."/>
            <person name="Zhao X."/>
            <person name="Zhong W.Y."/>
            <person name="Ma X.K."/>
            <person name="Ma L."/>
            <person name="Huang J."/>
            <person name="Chen G.Z."/>
            <person name="Huang M.Z."/>
            <person name="Huang L."/>
            <person name="Peng D.H."/>
            <person name="Luo Y.B."/>
            <person name="Zou S.Q."/>
            <person name="Chen S.P."/>
            <person name="Lan S."/>
            <person name="Tsai W.C."/>
            <person name="Van de Peer Y."/>
            <person name="Liu Z.J."/>
        </authorList>
    </citation>
    <scope>NUCLEOTIDE SEQUENCE [LARGE SCALE GENOMIC DNA]</scope>
    <source>
        <strain evidence="9">Lor287</strain>
    </source>
</reference>
<accession>A0AAP0BB82</accession>
<sequence>MLKAPEHQVAGHQARDGQLGPLVDGSGLFYKPLQSDDRGATELAFYTSFSSDPQIPAQIRSFFPGFHGTQLLHASDGSGLHPHLVLDDLLAGFRLPSVIDVKIGSRTWLPSSSDDYFRKCVAKDIETTSALLGFRISGLQINDDRGFWRPGRDAVRRFNSNDVRRALRRFVSSDPVASDDCDPDCAFASAVYGGSTGVLSQLLELKAWFEGQTLFHFCSASVLVAYEKDGSKKSDGDGGSAGARVRLVDFAHVAEGDGVIDHNFLGGLCSLIKFISDILQGFCGESSDAKCYLNGDVILQLLGHSTTKRKASTFKRNPTTTSSPTRPTVQFAAVRPPAVLHS</sequence>
<dbReference type="Proteomes" id="UP001418222">
    <property type="component" value="Unassembled WGS sequence"/>
</dbReference>
<keyword evidence="4 8" id="KW-0418">Kinase</keyword>
<comment type="catalytic activity">
    <reaction evidence="7 8">
        <text>1D-myo-inositol 1,3,4,6-tetrakisphosphate + ATP = 1D-myo-inositol 1,3,4,5,6-pentakisphosphate + ADP + H(+)</text>
        <dbReference type="Rhea" id="RHEA:12717"/>
        <dbReference type="ChEBI" id="CHEBI:15378"/>
        <dbReference type="ChEBI" id="CHEBI:30616"/>
        <dbReference type="ChEBI" id="CHEBI:57660"/>
        <dbReference type="ChEBI" id="CHEBI:57733"/>
        <dbReference type="ChEBI" id="CHEBI:456216"/>
        <dbReference type="EC" id="2.7.1.140"/>
    </reaction>
</comment>
<dbReference type="GO" id="GO:0005634">
    <property type="term" value="C:nucleus"/>
    <property type="evidence" value="ECO:0007669"/>
    <property type="project" value="TreeGrafter"/>
</dbReference>
<evidence type="ECO:0000313" key="9">
    <source>
        <dbReference type="EMBL" id="KAK8934663.1"/>
    </source>
</evidence>
<dbReference type="PANTHER" id="PTHR12400">
    <property type="entry name" value="INOSITOL POLYPHOSPHATE KINASE"/>
    <property type="match status" value="1"/>
</dbReference>
<dbReference type="GO" id="GO:0008440">
    <property type="term" value="F:inositol-1,4,5-trisphosphate 3-kinase activity"/>
    <property type="evidence" value="ECO:0007669"/>
    <property type="project" value="TreeGrafter"/>
</dbReference>
<dbReference type="EC" id="2.7.1.140" evidence="8"/>
<name>A0AAP0BB82_9ASPA</name>
<evidence type="ECO:0000256" key="4">
    <source>
        <dbReference type="ARBA" id="ARBA00022777"/>
    </source>
</evidence>
<evidence type="ECO:0000256" key="7">
    <source>
        <dbReference type="ARBA" id="ARBA00036525"/>
    </source>
</evidence>
<keyword evidence="5 8" id="KW-0067">ATP-binding</keyword>
<evidence type="ECO:0000256" key="5">
    <source>
        <dbReference type="ARBA" id="ARBA00022840"/>
    </source>
</evidence>
<evidence type="ECO:0000256" key="8">
    <source>
        <dbReference type="RuleBase" id="RU363090"/>
    </source>
</evidence>
<comment type="catalytic activity">
    <reaction evidence="6 8">
        <text>1D-myo-inositol 1,4,5-trisphosphate + 2 ATP = 1D-myo-inositol 1,3,4,5,6-pentakisphosphate + 2 ADP + 2 H(+)</text>
        <dbReference type="Rhea" id="RHEA:32359"/>
        <dbReference type="ChEBI" id="CHEBI:15378"/>
        <dbReference type="ChEBI" id="CHEBI:30616"/>
        <dbReference type="ChEBI" id="CHEBI:57733"/>
        <dbReference type="ChEBI" id="CHEBI:203600"/>
        <dbReference type="ChEBI" id="CHEBI:456216"/>
        <dbReference type="EC" id="2.7.1.151"/>
    </reaction>
</comment>
<dbReference type="GO" id="GO:0051765">
    <property type="term" value="F:inositol tetrakisphosphate kinase activity"/>
    <property type="evidence" value="ECO:0007669"/>
    <property type="project" value="TreeGrafter"/>
</dbReference>
<comment type="function">
    <text evidence="8">Inositol phosphate kinase with a broad substrate specificity.</text>
</comment>
<keyword evidence="3 8" id="KW-0547">Nucleotide-binding</keyword>
<dbReference type="EC" id="2.7.1.151" evidence="8"/>
<evidence type="ECO:0000256" key="2">
    <source>
        <dbReference type="ARBA" id="ARBA00022679"/>
    </source>
</evidence>
<gene>
    <name evidence="9" type="primary">IPK2b</name>
    <name evidence="9" type="ORF">KSP39_PZI014755</name>
</gene>
<dbReference type="Pfam" id="PF03770">
    <property type="entry name" value="IPK"/>
    <property type="match status" value="1"/>
</dbReference>